<organism evidence="2 3">
    <name type="scientific">Peribacillus butanolivorans</name>
    <dbReference type="NCBI Taxonomy" id="421767"/>
    <lineage>
        <taxon>Bacteria</taxon>
        <taxon>Bacillati</taxon>
        <taxon>Bacillota</taxon>
        <taxon>Bacilli</taxon>
        <taxon>Bacillales</taxon>
        <taxon>Bacillaceae</taxon>
        <taxon>Peribacillus</taxon>
    </lineage>
</organism>
<evidence type="ECO:0000313" key="2">
    <source>
        <dbReference type="EMBL" id="PEJ25938.1"/>
    </source>
</evidence>
<dbReference type="RefSeq" id="WP_098177819.1">
    <property type="nucleotide sequence ID" value="NZ_NUEQ01000112.1"/>
</dbReference>
<feature type="domain" description="Glycosyl transferase family 1" evidence="1">
    <location>
        <begin position="184"/>
        <end position="344"/>
    </location>
</feature>
<name>A0AAX0RVP1_9BACI</name>
<comment type="caution">
    <text evidence="2">The sequence shown here is derived from an EMBL/GenBank/DDBJ whole genome shotgun (WGS) entry which is preliminary data.</text>
</comment>
<protein>
    <recommendedName>
        <fullName evidence="1">Glycosyl transferase family 1 domain-containing protein</fullName>
    </recommendedName>
</protein>
<dbReference type="InterPro" id="IPR001296">
    <property type="entry name" value="Glyco_trans_1"/>
</dbReference>
<dbReference type="GO" id="GO:0016757">
    <property type="term" value="F:glycosyltransferase activity"/>
    <property type="evidence" value="ECO:0007669"/>
    <property type="project" value="InterPro"/>
</dbReference>
<proteinExistence type="predicted"/>
<dbReference type="Gene3D" id="3.40.50.2000">
    <property type="entry name" value="Glycogen Phosphorylase B"/>
    <property type="match status" value="2"/>
</dbReference>
<reference evidence="2 3" key="1">
    <citation type="submission" date="2017-09" db="EMBL/GenBank/DDBJ databases">
        <title>Large-scale bioinformatics analysis of Bacillus genomes uncovers conserved roles of natural products in bacterial physiology.</title>
        <authorList>
            <consortium name="Agbiome Team Llc"/>
            <person name="Bleich R.M."/>
            <person name="Kirk G.J."/>
            <person name="Santa Maria K.C."/>
            <person name="Allen S.E."/>
            <person name="Farag S."/>
            <person name="Shank E.A."/>
            <person name="Bowers A."/>
        </authorList>
    </citation>
    <scope>NUCLEOTIDE SEQUENCE [LARGE SCALE GENOMIC DNA]</scope>
    <source>
        <strain evidence="2 3">AFS003229</strain>
    </source>
</reference>
<dbReference type="PANTHER" id="PTHR12526">
    <property type="entry name" value="GLYCOSYLTRANSFERASE"/>
    <property type="match status" value="1"/>
</dbReference>
<dbReference type="EMBL" id="NUEQ01000112">
    <property type="protein sequence ID" value="PEJ25938.1"/>
    <property type="molecule type" value="Genomic_DNA"/>
</dbReference>
<gene>
    <name evidence="2" type="ORF">CN689_25155</name>
</gene>
<accession>A0AAX0RVP1</accession>
<dbReference type="AlphaFoldDB" id="A0AAX0RVP1"/>
<evidence type="ECO:0000259" key="1">
    <source>
        <dbReference type="Pfam" id="PF00534"/>
    </source>
</evidence>
<dbReference type="CDD" id="cd03801">
    <property type="entry name" value="GT4_PimA-like"/>
    <property type="match status" value="1"/>
</dbReference>
<dbReference type="SUPFAM" id="SSF53756">
    <property type="entry name" value="UDP-Glycosyltransferase/glycogen phosphorylase"/>
    <property type="match status" value="1"/>
</dbReference>
<dbReference type="Pfam" id="PF00534">
    <property type="entry name" value="Glycos_transf_1"/>
    <property type="match status" value="1"/>
</dbReference>
<sequence length="368" mass="41741">MKVLFLVNIPSPYRVDFFNELGKLCDLTVLYERKAAADRNENWLSSKSKSFKEVFLKGKNIRKDTAFNPEITKYLRKGLFDLFIIGGYSSPTGMFAIENCKLKKIPFILNADGGIIGTEGKIKYKMKKHFIGSASAWLSTGSNTSNYLIHYGAKKEKMYVYPFSSISEKNVINTPLSFQIKSVIKKKLGIENKPTAIAVGQFIHRKGFDTLINSWAKVNSEYNLLVIGGGEKEQELNEQIRKLNLTNVTLLDFMSSNQLTEYYKASDLFILPTREDIWGLVVNEAMANGLPVITTEKCVAGLELITDGENGYIVPIENELILSERINEILVNRELKNKMGEKSIEKIKQYTLESMAKRHIEIFEKEAT</sequence>
<evidence type="ECO:0000313" key="3">
    <source>
        <dbReference type="Proteomes" id="UP000220106"/>
    </source>
</evidence>
<dbReference type="Proteomes" id="UP000220106">
    <property type="component" value="Unassembled WGS sequence"/>
</dbReference>